<dbReference type="EMBL" id="JAKUCV010001370">
    <property type="protein sequence ID" value="KAJ4846666.1"/>
    <property type="molecule type" value="Genomic_DNA"/>
</dbReference>
<gene>
    <name evidence="1" type="ORF">Tsubulata_038015</name>
</gene>
<evidence type="ECO:0008006" key="3">
    <source>
        <dbReference type="Google" id="ProtNLM"/>
    </source>
</evidence>
<dbReference type="PANTHER" id="PTHR34427:SF5">
    <property type="entry name" value="DUF4283 DOMAIN-CONTAINING PROTEIN"/>
    <property type="match status" value="1"/>
</dbReference>
<comment type="caution">
    <text evidence="1">The sequence shown here is derived from an EMBL/GenBank/DDBJ whole genome shotgun (WGS) entry which is preliminary data.</text>
</comment>
<protein>
    <recommendedName>
        <fullName evidence="3">DUF4283 domain-containing protein</fullName>
    </recommendedName>
</protein>
<evidence type="ECO:0000313" key="2">
    <source>
        <dbReference type="Proteomes" id="UP001141552"/>
    </source>
</evidence>
<sequence length="118" mass="13099">MFALLRPWQETDGPSNRKVWVRAKGIPLHAWSSGFFQKLVSSFGSLTAIAHVTESKSKLDFAFLQILTPVFKPISWEISAHIVDNPFTIIIDEIQHPPSIATLPTTPIASAHDLSKHA</sequence>
<accession>A0A9Q0GE04</accession>
<name>A0A9Q0GE04_9ROSI</name>
<reference evidence="1" key="1">
    <citation type="submission" date="2022-02" db="EMBL/GenBank/DDBJ databases">
        <authorList>
            <person name="Henning P.M."/>
            <person name="McCubbin A.G."/>
            <person name="Shore J.S."/>
        </authorList>
    </citation>
    <scope>NUCLEOTIDE SEQUENCE</scope>
    <source>
        <strain evidence="1">F60SS</strain>
        <tissue evidence="1">Leaves</tissue>
    </source>
</reference>
<dbReference type="Proteomes" id="UP001141552">
    <property type="component" value="Unassembled WGS sequence"/>
</dbReference>
<reference evidence="1" key="2">
    <citation type="journal article" date="2023" name="Plants (Basel)">
        <title>Annotation of the Turnera subulata (Passifloraceae) Draft Genome Reveals the S-Locus Evolved after the Divergence of Turneroideae from Passifloroideae in a Stepwise Manner.</title>
        <authorList>
            <person name="Henning P.M."/>
            <person name="Roalson E.H."/>
            <person name="Mir W."/>
            <person name="McCubbin A.G."/>
            <person name="Shore J.S."/>
        </authorList>
    </citation>
    <scope>NUCLEOTIDE SEQUENCE</scope>
    <source>
        <strain evidence="1">F60SS</strain>
    </source>
</reference>
<dbReference type="PANTHER" id="PTHR34427">
    <property type="entry name" value="DUF4283 DOMAIN PROTEIN"/>
    <property type="match status" value="1"/>
</dbReference>
<organism evidence="1 2">
    <name type="scientific">Turnera subulata</name>
    <dbReference type="NCBI Taxonomy" id="218843"/>
    <lineage>
        <taxon>Eukaryota</taxon>
        <taxon>Viridiplantae</taxon>
        <taxon>Streptophyta</taxon>
        <taxon>Embryophyta</taxon>
        <taxon>Tracheophyta</taxon>
        <taxon>Spermatophyta</taxon>
        <taxon>Magnoliopsida</taxon>
        <taxon>eudicotyledons</taxon>
        <taxon>Gunneridae</taxon>
        <taxon>Pentapetalae</taxon>
        <taxon>rosids</taxon>
        <taxon>fabids</taxon>
        <taxon>Malpighiales</taxon>
        <taxon>Passifloraceae</taxon>
        <taxon>Turnera</taxon>
    </lineage>
</organism>
<dbReference type="AlphaFoldDB" id="A0A9Q0GE04"/>
<evidence type="ECO:0000313" key="1">
    <source>
        <dbReference type="EMBL" id="KAJ4846666.1"/>
    </source>
</evidence>
<proteinExistence type="predicted"/>
<keyword evidence="2" id="KW-1185">Reference proteome</keyword>